<evidence type="ECO:0000256" key="3">
    <source>
        <dbReference type="ARBA" id="ARBA00023082"/>
    </source>
</evidence>
<dbReference type="SUPFAM" id="SSF46894">
    <property type="entry name" value="C-terminal effector domain of the bipartite response regulators"/>
    <property type="match status" value="1"/>
</dbReference>
<dbReference type="AlphaFoldDB" id="A0AB39BN55"/>
<evidence type="ECO:0000256" key="2">
    <source>
        <dbReference type="ARBA" id="ARBA00023015"/>
    </source>
</evidence>
<dbReference type="InterPro" id="IPR009061">
    <property type="entry name" value="DNA-bd_dom_put_sf"/>
</dbReference>
<evidence type="ECO:0000259" key="5">
    <source>
        <dbReference type="SMART" id="SM00421"/>
    </source>
</evidence>
<evidence type="ECO:0000256" key="4">
    <source>
        <dbReference type="ARBA" id="ARBA00023163"/>
    </source>
</evidence>
<reference evidence="6" key="1">
    <citation type="submission" date="2024-05" db="EMBL/GenBank/DDBJ databases">
        <title>Herbiconiux sp. A18JL235.</title>
        <authorList>
            <person name="Zhang G."/>
        </authorList>
    </citation>
    <scope>NUCLEOTIDE SEQUENCE</scope>
    <source>
        <strain evidence="6">A18JL235</strain>
        <plasmid evidence="6">unnamed2</plasmid>
    </source>
</reference>
<dbReference type="InterPro" id="IPR000792">
    <property type="entry name" value="Tscrpt_reg_LuxR_C"/>
</dbReference>
<dbReference type="SUPFAM" id="SSF46955">
    <property type="entry name" value="Putative DNA-binding domain"/>
    <property type="match status" value="1"/>
</dbReference>
<dbReference type="EMBL" id="CP162513">
    <property type="protein sequence ID" value="XDI07608.1"/>
    <property type="molecule type" value="Genomic_DNA"/>
</dbReference>
<dbReference type="GO" id="GO:0006352">
    <property type="term" value="P:DNA-templated transcription initiation"/>
    <property type="evidence" value="ECO:0007669"/>
    <property type="project" value="InterPro"/>
</dbReference>
<geneLocation type="plasmid" evidence="6">
    <name>unnamed2</name>
</geneLocation>
<proteinExistence type="inferred from homology"/>
<feature type="domain" description="HTH luxR-type" evidence="5">
    <location>
        <begin position="122"/>
        <end position="184"/>
    </location>
</feature>
<dbReference type="GO" id="GO:0003677">
    <property type="term" value="F:DNA binding"/>
    <property type="evidence" value="ECO:0007669"/>
    <property type="project" value="InterPro"/>
</dbReference>
<dbReference type="Pfam" id="PF12728">
    <property type="entry name" value="HTH_17"/>
    <property type="match status" value="1"/>
</dbReference>
<organism evidence="6">
    <name type="scientific">Herbiconiux sp. A18JL235</name>
    <dbReference type="NCBI Taxonomy" id="3152363"/>
    <lineage>
        <taxon>Bacteria</taxon>
        <taxon>Bacillati</taxon>
        <taxon>Actinomycetota</taxon>
        <taxon>Actinomycetes</taxon>
        <taxon>Micrococcales</taxon>
        <taxon>Microbacteriaceae</taxon>
        <taxon>Herbiconiux</taxon>
    </lineage>
</organism>
<gene>
    <name evidence="6" type="ORF">ABFY20_20065</name>
</gene>
<dbReference type="GO" id="GO:0016987">
    <property type="term" value="F:sigma factor activity"/>
    <property type="evidence" value="ECO:0007669"/>
    <property type="project" value="UniProtKB-KW"/>
</dbReference>
<dbReference type="InterPro" id="IPR036388">
    <property type="entry name" value="WH-like_DNA-bd_sf"/>
</dbReference>
<evidence type="ECO:0000256" key="1">
    <source>
        <dbReference type="ARBA" id="ARBA00010641"/>
    </source>
</evidence>
<evidence type="ECO:0000313" key="6">
    <source>
        <dbReference type="EMBL" id="XDI07608.1"/>
    </source>
</evidence>
<keyword evidence="6" id="KW-0614">Plasmid</keyword>
<protein>
    <submittedName>
        <fullName evidence="6">Helix-turn-helix domain-containing protein</fullName>
    </submittedName>
</protein>
<dbReference type="Gene3D" id="1.10.10.10">
    <property type="entry name" value="Winged helix-like DNA-binding domain superfamily/Winged helix DNA-binding domain"/>
    <property type="match status" value="1"/>
</dbReference>
<keyword evidence="4" id="KW-0804">Transcription</keyword>
<accession>A0AB39BN55</accession>
<sequence>MVIDTLTVWFRRKAPDLIRVVAAATPDTVLFGDTTSAPDVIITDQPPSLASLSPAVLSGHEGTRRVVVTGEPPPVEEDSADPVAYVTIADPPETLVEAVTALTEGRSFVSAGARDLHRVGPAVKLTVKQQRVLGLYVDGLSVVDVAEQVGVTPHAVASHLKQIRKKYRTAGIPVSTKIELGAAFAGATPASAHGSVLDALPMEYRQASPHEPAGVLRWPSVAGLAGVERNTDWDQFSTVMSTLQIAATLGIRQMDVLNRFADGTIPAYRFGKYWIVFTAEFRAWITACTTTDSAQMPPVDVLAAYDETMTYKDLMELFERSKLTIYRWIADGTLPAFKIGNRWLIRTHYLRQTLNENSNQSPL</sequence>
<dbReference type="InterPro" id="IPR041657">
    <property type="entry name" value="HTH_17"/>
</dbReference>
<name>A0AB39BN55_9MICO</name>
<dbReference type="SMART" id="SM00421">
    <property type="entry name" value="HTH_LUXR"/>
    <property type="match status" value="1"/>
</dbReference>
<comment type="similarity">
    <text evidence="1">Belongs to the sigma-70 factor family. ECF subfamily.</text>
</comment>
<dbReference type="InterPro" id="IPR016032">
    <property type="entry name" value="Sig_transdc_resp-reg_C-effctor"/>
</dbReference>
<keyword evidence="3" id="KW-0731">Sigma factor</keyword>
<dbReference type="InterPro" id="IPR013249">
    <property type="entry name" value="RNA_pol_sigma70_r4_t2"/>
</dbReference>
<dbReference type="Pfam" id="PF08281">
    <property type="entry name" value="Sigma70_r4_2"/>
    <property type="match status" value="1"/>
</dbReference>
<dbReference type="RefSeq" id="WP_368499973.1">
    <property type="nucleotide sequence ID" value="NZ_CP162513.1"/>
</dbReference>
<keyword evidence="2" id="KW-0805">Transcription regulation</keyword>